<evidence type="ECO:0000313" key="9">
    <source>
        <dbReference type="Proteomes" id="UP000006875"/>
    </source>
</evidence>
<name>E3HAS0_ILYPC</name>
<dbReference type="AlphaFoldDB" id="E3HAS0"/>
<accession>E3HAS0</accession>
<dbReference type="CDD" id="cd00383">
    <property type="entry name" value="trans_reg_C"/>
    <property type="match status" value="1"/>
</dbReference>
<evidence type="ECO:0000259" key="7">
    <source>
        <dbReference type="PROSITE" id="PS51755"/>
    </source>
</evidence>
<dbReference type="HOGENOM" id="CLU_000445_30_4_0"/>
<dbReference type="GO" id="GO:0006355">
    <property type="term" value="P:regulation of DNA-templated transcription"/>
    <property type="evidence" value="ECO:0007669"/>
    <property type="project" value="InterPro"/>
</dbReference>
<protein>
    <submittedName>
        <fullName evidence="8">Two component transcriptional regulator, winged helix family</fullName>
    </submittedName>
</protein>
<reference evidence="8 9" key="1">
    <citation type="journal article" date="2010" name="Stand. Genomic Sci.">
        <title>Complete genome sequence of Ilyobacter polytropus type strain (CuHbu1).</title>
        <authorList>
            <person name="Sikorski J."/>
            <person name="Chertkov O."/>
            <person name="Lapidus A."/>
            <person name="Nolan M."/>
            <person name="Lucas S."/>
            <person name="Del Rio T.G."/>
            <person name="Tice H."/>
            <person name="Cheng J.F."/>
            <person name="Tapia R."/>
            <person name="Han C."/>
            <person name="Goodwin L."/>
            <person name="Pitluck S."/>
            <person name="Liolios K."/>
            <person name="Ivanova N."/>
            <person name="Mavromatis K."/>
            <person name="Mikhailova N."/>
            <person name="Pati A."/>
            <person name="Chen A."/>
            <person name="Palaniappan K."/>
            <person name="Land M."/>
            <person name="Hauser L."/>
            <person name="Chang Y.J."/>
            <person name="Jeffries C.D."/>
            <person name="Brambilla E."/>
            <person name="Yasawong M."/>
            <person name="Rohde M."/>
            <person name="Pukall R."/>
            <person name="Spring S."/>
            <person name="Goker M."/>
            <person name="Woyke T."/>
            <person name="Bristow J."/>
            <person name="Eisen J.A."/>
            <person name="Markowitz V."/>
            <person name="Hugenholtz P."/>
            <person name="Kyrpides N.C."/>
            <person name="Klenk H.P."/>
        </authorList>
    </citation>
    <scope>NUCLEOTIDE SEQUENCE [LARGE SCALE GENOMIC DNA]</scope>
    <source>
        <strain evidence="9">ATCC 51220 / DSM 2926 / LMG 16218 / CuHBu1</strain>
    </source>
</reference>
<dbReference type="eggNOG" id="COG0745">
    <property type="taxonomic scope" value="Bacteria"/>
</dbReference>
<feature type="DNA-binding region" description="OmpR/PhoB-type" evidence="5">
    <location>
        <begin position="132"/>
        <end position="230"/>
    </location>
</feature>
<dbReference type="PROSITE" id="PS50110">
    <property type="entry name" value="RESPONSE_REGULATORY"/>
    <property type="match status" value="1"/>
</dbReference>
<feature type="modified residue" description="4-aspartylphosphate" evidence="4">
    <location>
        <position position="54"/>
    </location>
</feature>
<sequence length="233" mass="26991">MNGYKVLLVDDDAAICKVIKRALKLENIEIIYASNGEEAYSLVRTQIFDLVILDVSLGDTDGFQVLKKIRTEGNDVPIIFLSGNQHENDKILALGMGADDYITKPFSIFLLVAKIKAHLRRGDKIKEHQTSLKKIIQGPFILNTETFQLFKNEKEVFLSSKEIMLMKFFMENPNIVFSKDQIYEKVWNNSIVDDNTIMVYMRHLRKKLEDDPKNPKFFQTVWGIGYKFNNFIK</sequence>
<dbReference type="GO" id="GO:0000976">
    <property type="term" value="F:transcription cis-regulatory region binding"/>
    <property type="evidence" value="ECO:0007669"/>
    <property type="project" value="TreeGrafter"/>
</dbReference>
<dbReference type="Gene3D" id="1.10.10.10">
    <property type="entry name" value="Winged helix-like DNA-binding domain superfamily/Winged helix DNA-binding domain"/>
    <property type="match status" value="1"/>
</dbReference>
<dbReference type="Proteomes" id="UP000006875">
    <property type="component" value="Chromosome"/>
</dbReference>
<dbReference type="Pfam" id="PF00486">
    <property type="entry name" value="Trans_reg_C"/>
    <property type="match status" value="1"/>
</dbReference>
<organism evidence="8 9">
    <name type="scientific">Ilyobacter polytropus (strain ATCC 51220 / DSM 2926 / LMG 16218 / CuHBu1)</name>
    <dbReference type="NCBI Taxonomy" id="572544"/>
    <lineage>
        <taxon>Bacteria</taxon>
        <taxon>Fusobacteriati</taxon>
        <taxon>Fusobacteriota</taxon>
        <taxon>Fusobacteriia</taxon>
        <taxon>Fusobacteriales</taxon>
        <taxon>Fusobacteriaceae</taxon>
        <taxon>Ilyobacter</taxon>
    </lineage>
</organism>
<dbReference type="InterPro" id="IPR001789">
    <property type="entry name" value="Sig_transdc_resp-reg_receiver"/>
</dbReference>
<dbReference type="STRING" id="572544.Ilyop_0282"/>
<keyword evidence="2" id="KW-0902">Two-component regulatory system</keyword>
<dbReference type="PANTHER" id="PTHR48111">
    <property type="entry name" value="REGULATOR OF RPOS"/>
    <property type="match status" value="1"/>
</dbReference>
<keyword evidence="9" id="KW-1185">Reference proteome</keyword>
<feature type="domain" description="Response regulatory" evidence="6">
    <location>
        <begin position="5"/>
        <end position="119"/>
    </location>
</feature>
<dbReference type="GO" id="GO:0032993">
    <property type="term" value="C:protein-DNA complex"/>
    <property type="evidence" value="ECO:0007669"/>
    <property type="project" value="TreeGrafter"/>
</dbReference>
<proteinExistence type="predicted"/>
<dbReference type="EMBL" id="CP002281">
    <property type="protein sequence ID" value="ADO82071.1"/>
    <property type="molecule type" value="Genomic_DNA"/>
</dbReference>
<dbReference type="OrthoDB" id="24946at2"/>
<dbReference type="GO" id="GO:0000156">
    <property type="term" value="F:phosphorelay response regulator activity"/>
    <property type="evidence" value="ECO:0007669"/>
    <property type="project" value="TreeGrafter"/>
</dbReference>
<dbReference type="KEGG" id="ipo:Ilyop_0282"/>
<keyword evidence="3 5" id="KW-0238">DNA-binding</keyword>
<dbReference type="GO" id="GO:0005829">
    <property type="term" value="C:cytosol"/>
    <property type="evidence" value="ECO:0007669"/>
    <property type="project" value="TreeGrafter"/>
</dbReference>
<feature type="domain" description="OmpR/PhoB-type" evidence="7">
    <location>
        <begin position="132"/>
        <end position="230"/>
    </location>
</feature>
<evidence type="ECO:0000256" key="4">
    <source>
        <dbReference type="PROSITE-ProRule" id="PRU00169"/>
    </source>
</evidence>
<evidence type="ECO:0000256" key="2">
    <source>
        <dbReference type="ARBA" id="ARBA00023012"/>
    </source>
</evidence>
<dbReference type="InterPro" id="IPR039420">
    <property type="entry name" value="WalR-like"/>
</dbReference>
<dbReference type="PROSITE" id="PS51755">
    <property type="entry name" value="OMPR_PHOB"/>
    <property type="match status" value="1"/>
</dbReference>
<dbReference type="SMART" id="SM00862">
    <property type="entry name" value="Trans_reg_C"/>
    <property type="match status" value="1"/>
</dbReference>
<evidence type="ECO:0000259" key="6">
    <source>
        <dbReference type="PROSITE" id="PS50110"/>
    </source>
</evidence>
<evidence type="ECO:0000256" key="1">
    <source>
        <dbReference type="ARBA" id="ARBA00022553"/>
    </source>
</evidence>
<evidence type="ECO:0000313" key="8">
    <source>
        <dbReference type="EMBL" id="ADO82071.1"/>
    </source>
</evidence>
<dbReference type="CDD" id="cd17574">
    <property type="entry name" value="REC_OmpR"/>
    <property type="match status" value="1"/>
</dbReference>
<dbReference type="Gene3D" id="6.10.250.690">
    <property type="match status" value="1"/>
</dbReference>
<dbReference type="SUPFAM" id="SSF52172">
    <property type="entry name" value="CheY-like"/>
    <property type="match status" value="1"/>
</dbReference>
<dbReference type="InterPro" id="IPR011006">
    <property type="entry name" value="CheY-like_superfamily"/>
</dbReference>
<dbReference type="Pfam" id="PF00072">
    <property type="entry name" value="Response_reg"/>
    <property type="match status" value="1"/>
</dbReference>
<dbReference type="PANTHER" id="PTHR48111:SF40">
    <property type="entry name" value="PHOSPHATE REGULON TRANSCRIPTIONAL REGULATORY PROTEIN PHOB"/>
    <property type="match status" value="1"/>
</dbReference>
<dbReference type="SMART" id="SM00448">
    <property type="entry name" value="REC"/>
    <property type="match status" value="1"/>
</dbReference>
<dbReference type="RefSeq" id="WP_013386742.1">
    <property type="nucleotide sequence ID" value="NC_014632.1"/>
</dbReference>
<evidence type="ECO:0000256" key="3">
    <source>
        <dbReference type="ARBA" id="ARBA00023125"/>
    </source>
</evidence>
<dbReference type="InterPro" id="IPR001867">
    <property type="entry name" value="OmpR/PhoB-type_DNA-bd"/>
</dbReference>
<gene>
    <name evidence="8" type="ordered locus">Ilyop_0282</name>
</gene>
<evidence type="ECO:0000256" key="5">
    <source>
        <dbReference type="PROSITE-ProRule" id="PRU01091"/>
    </source>
</evidence>
<keyword evidence="1 4" id="KW-0597">Phosphoprotein</keyword>
<dbReference type="InterPro" id="IPR036388">
    <property type="entry name" value="WH-like_DNA-bd_sf"/>
</dbReference>
<dbReference type="Gene3D" id="3.40.50.2300">
    <property type="match status" value="1"/>
</dbReference>
<dbReference type="FunFam" id="1.10.10.10:FF:000018">
    <property type="entry name" value="DNA-binding response regulator ResD"/>
    <property type="match status" value="1"/>
</dbReference>